<keyword evidence="2" id="KW-1185">Reference proteome</keyword>
<sequence>MATATLISQLQLLGQALEKVTTRGEEGSQGPLEQARTFVLTHLRQEPQVPYRADELLELLTPSAHIHWSWEAERELVLEALTILHQLWRRC</sequence>
<proteinExistence type="predicted"/>
<dbReference type="EMBL" id="SRMB01000001">
    <property type="protein sequence ID" value="TGE29451.1"/>
    <property type="molecule type" value="Genomic_DNA"/>
</dbReference>
<dbReference type="RefSeq" id="WP_135393905.1">
    <property type="nucleotide sequence ID" value="NZ_SRMB01000001.1"/>
</dbReference>
<name>A0A4Z0QKA0_9BACT</name>
<dbReference type="OrthoDB" id="884661at2"/>
<dbReference type="Proteomes" id="UP000298471">
    <property type="component" value="Unassembled WGS sequence"/>
</dbReference>
<evidence type="ECO:0000313" key="1">
    <source>
        <dbReference type="EMBL" id="TGE29451.1"/>
    </source>
</evidence>
<reference evidence="1 2" key="1">
    <citation type="submission" date="2019-04" db="EMBL/GenBank/DDBJ databases">
        <authorList>
            <person name="Feng G."/>
            <person name="Zhang J."/>
            <person name="Zhu H."/>
        </authorList>
    </citation>
    <scope>NUCLEOTIDE SEQUENCE [LARGE SCALE GENOMIC DNA]</scope>
    <source>
        <strain evidence="1 2">9PBR-1</strain>
    </source>
</reference>
<comment type="caution">
    <text evidence="1">The sequence shown here is derived from an EMBL/GenBank/DDBJ whole genome shotgun (WGS) entry which is preliminary data.</text>
</comment>
<protein>
    <submittedName>
        <fullName evidence="1">Uncharacterized protein</fullName>
    </submittedName>
</protein>
<gene>
    <name evidence="1" type="ORF">E5K02_08360</name>
</gene>
<dbReference type="AlphaFoldDB" id="A0A4Z0QKA0"/>
<organism evidence="1 2">
    <name type="scientific">Hymenobacter metallicola</name>
    <dbReference type="NCBI Taxonomy" id="2563114"/>
    <lineage>
        <taxon>Bacteria</taxon>
        <taxon>Pseudomonadati</taxon>
        <taxon>Bacteroidota</taxon>
        <taxon>Cytophagia</taxon>
        <taxon>Cytophagales</taxon>
        <taxon>Hymenobacteraceae</taxon>
        <taxon>Hymenobacter</taxon>
    </lineage>
</organism>
<evidence type="ECO:0000313" key="2">
    <source>
        <dbReference type="Proteomes" id="UP000298471"/>
    </source>
</evidence>
<accession>A0A4Z0QKA0</accession>